<dbReference type="PANTHER" id="PTHR42718">
    <property type="entry name" value="MAJOR FACILITATOR SUPERFAMILY MULTIDRUG TRANSPORTER MFSC"/>
    <property type="match status" value="1"/>
</dbReference>
<feature type="transmembrane region" description="Helical" evidence="6">
    <location>
        <begin position="193"/>
        <end position="213"/>
    </location>
</feature>
<dbReference type="AlphaFoldDB" id="A0A9Q8L7J3"/>
<dbReference type="Gene3D" id="1.20.1250.20">
    <property type="entry name" value="MFS general substrate transporter like domains"/>
    <property type="match status" value="1"/>
</dbReference>
<evidence type="ECO:0000256" key="1">
    <source>
        <dbReference type="ARBA" id="ARBA00004141"/>
    </source>
</evidence>
<feature type="transmembrane region" description="Helical" evidence="6">
    <location>
        <begin position="242"/>
        <end position="265"/>
    </location>
</feature>
<dbReference type="GO" id="GO:0016020">
    <property type="term" value="C:membrane"/>
    <property type="evidence" value="ECO:0007669"/>
    <property type="project" value="UniProtKB-SubCell"/>
</dbReference>
<reference evidence="7" key="1">
    <citation type="submission" date="2021-12" db="EMBL/GenBank/DDBJ databases">
        <authorList>
            <person name="Zaccaron A."/>
            <person name="Stergiopoulos I."/>
        </authorList>
    </citation>
    <scope>NUCLEOTIDE SEQUENCE</scope>
    <source>
        <strain evidence="7">Race5_Kim</strain>
    </source>
</reference>
<organism evidence="7 8">
    <name type="scientific">Passalora fulva</name>
    <name type="common">Tomato leaf mold</name>
    <name type="synonym">Cladosporium fulvum</name>
    <dbReference type="NCBI Taxonomy" id="5499"/>
    <lineage>
        <taxon>Eukaryota</taxon>
        <taxon>Fungi</taxon>
        <taxon>Dikarya</taxon>
        <taxon>Ascomycota</taxon>
        <taxon>Pezizomycotina</taxon>
        <taxon>Dothideomycetes</taxon>
        <taxon>Dothideomycetidae</taxon>
        <taxon>Mycosphaerellales</taxon>
        <taxon>Mycosphaerellaceae</taxon>
        <taxon>Fulvia</taxon>
    </lineage>
</organism>
<name>A0A9Q8L7J3_PASFU</name>
<feature type="transmembrane region" description="Helical" evidence="6">
    <location>
        <begin position="375"/>
        <end position="401"/>
    </location>
</feature>
<dbReference type="GeneID" id="71981058"/>
<dbReference type="RefSeq" id="XP_047756625.1">
    <property type="nucleotide sequence ID" value="XM_047900328.1"/>
</dbReference>
<dbReference type="InterPro" id="IPR011701">
    <property type="entry name" value="MFS"/>
</dbReference>
<feature type="transmembrane region" description="Helical" evidence="6">
    <location>
        <begin position="285"/>
        <end position="305"/>
    </location>
</feature>
<dbReference type="Proteomes" id="UP000756132">
    <property type="component" value="Chromosome 1"/>
</dbReference>
<feature type="region of interest" description="Disordered" evidence="5">
    <location>
        <begin position="1"/>
        <end position="38"/>
    </location>
</feature>
<feature type="transmembrane region" description="Helical" evidence="6">
    <location>
        <begin position="325"/>
        <end position="343"/>
    </location>
</feature>
<dbReference type="Pfam" id="PF07690">
    <property type="entry name" value="MFS_1"/>
    <property type="match status" value="1"/>
</dbReference>
<protein>
    <submittedName>
        <fullName evidence="7">Efflux pump terJ</fullName>
    </submittedName>
</protein>
<dbReference type="InterPro" id="IPR036259">
    <property type="entry name" value="MFS_trans_sf"/>
</dbReference>
<gene>
    <name evidence="7" type="ORF">CLAFUR5_01180</name>
</gene>
<dbReference type="Gene3D" id="1.20.1720.10">
    <property type="entry name" value="Multidrug resistance protein D"/>
    <property type="match status" value="1"/>
</dbReference>
<evidence type="ECO:0000256" key="6">
    <source>
        <dbReference type="SAM" id="Phobius"/>
    </source>
</evidence>
<proteinExistence type="predicted"/>
<reference evidence="7" key="2">
    <citation type="journal article" date="2022" name="Microb. Genom.">
        <title>A chromosome-scale genome assembly of the tomato pathogen Cladosporium fulvum reveals a compartmentalized genome architecture and the presence of a dispensable chromosome.</title>
        <authorList>
            <person name="Zaccaron A.Z."/>
            <person name="Chen L.H."/>
            <person name="Samaras A."/>
            <person name="Stergiopoulos I."/>
        </authorList>
    </citation>
    <scope>NUCLEOTIDE SEQUENCE</scope>
    <source>
        <strain evidence="7">Race5_Kim</strain>
    </source>
</reference>
<evidence type="ECO:0000313" key="8">
    <source>
        <dbReference type="Proteomes" id="UP000756132"/>
    </source>
</evidence>
<feature type="transmembrane region" description="Helical" evidence="6">
    <location>
        <begin position="452"/>
        <end position="474"/>
    </location>
</feature>
<feature type="transmembrane region" description="Helical" evidence="6">
    <location>
        <begin position="421"/>
        <end position="440"/>
    </location>
</feature>
<feature type="transmembrane region" description="Helical" evidence="6">
    <location>
        <begin position="220"/>
        <end position="236"/>
    </location>
</feature>
<dbReference type="SUPFAM" id="SSF103473">
    <property type="entry name" value="MFS general substrate transporter"/>
    <property type="match status" value="1"/>
</dbReference>
<evidence type="ECO:0000256" key="5">
    <source>
        <dbReference type="SAM" id="MobiDB-lite"/>
    </source>
</evidence>
<keyword evidence="4 6" id="KW-0472">Membrane</keyword>
<dbReference type="PANTHER" id="PTHR42718:SF36">
    <property type="entry name" value="MULTIDRUG TRANSPORTER, PUTATIVE (AFU_ORTHOLOGUE AFUA_4G13820)-RELATED"/>
    <property type="match status" value="1"/>
</dbReference>
<feature type="transmembrane region" description="Helical" evidence="6">
    <location>
        <begin position="350"/>
        <end position="369"/>
    </location>
</feature>
<evidence type="ECO:0000256" key="2">
    <source>
        <dbReference type="ARBA" id="ARBA00022692"/>
    </source>
</evidence>
<keyword evidence="2 6" id="KW-0812">Transmembrane</keyword>
<keyword evidence="3 6" id="KW-1133">Transmembrane helix</keyword>
<comment type="subcellular location">
    <subcellularLocation>
        <location evidence="1">Membrane</location>
        <topology evidence="1">Multi-pass membrane protein</topology>
    </subcellularLocation>
</comment>
<dbReference type="GO" id="GO:0022857">
    <property type="term" value="F:transmembrane transporter activity"/>
    <property type="evidence" value="ECO:0007669"/>
    <property type="project" value="InterPro"/>
</dbReference>
<dbReference type="KEGG" id="ffu:CLAFUR5_01180"/>
<evidence type="ECO:0000313" key="7">
    <source>
        <dbReference type="EMBL" id="UJO12259.1"/>
    </source>
</evidence>
<feature type="transmembrane region" description="Helical" evidence="6">
    <location>
        <begin position="126"/>
        <end position="144"/>
    </location>
</feature>
<dbReference type="EMBL" id="CP090163">
    <property type="protein sequence ID" value="UJO12259.1"/>
    <property type="molecule type" value="Genomic_DNA"/>
</dbReference>
<sequence>MTSAADIPASKSDDSDTGARHLAPQAGSYDHEGDSEEAQLGRLGRQRPPQLGSLWKEIAFVFAITVSQLQNEYFVSGFTILLPTVAQALDIPAASQTWPASAFSLAVASFLLPFGRLGDMYGGYPMYIGGCTWYLVWSIIAGFARSELMLVQQPIYQRDFRCWERCIVPGLARIWSFRFFSAGVAGEYATWRWYFWIGAMLIALTTLAAFYSIPSDIEEHNVTIVGGLVLVVFAITDSAHSSWASPLILTTFLIGIALLGIAVYVEGWVVEEPRLPFDLFQHRYLRPLILGLLFMYGTLGIYLLYVTLYSMNVLNTSPMQLVAWYVPHGTIEILLAIFGGMVLHTLSPRILMFVTGVAIMIESLLFALAPVDASYWRWIFIPMILSTVAVDFIFNVFNIYFSTQLPARQQGLAGSLSNATMQLGIALMLGFAAIITTGTAHQGLRKSYQNVFWFNLACGATALAIFMAFVRTIVPRVISLRMRRRNSRGRLLTTDSSFRGFA</sequence>
<evidence type="ECO:0000256" key="3">
    <source>
        <dbReference type="ARBA" id="ARBA00022989"/>
    </source>
</evidence>
<evidence type="ECO:0000256" key="4">
    <source>
        <dbReference type="ARBA" id="ARBA00023136"/>
    </source>
</evidence>
<keyword evidence="8" id="KW-1185">Reference proteome</keyword>
<dbReference type="OrthoDB" id="2130629at2759"/>
<accession>A0A9Q8L7J3</accession>